<proteinExistence type="predicted"/>
<gene>
    <name evidence="1" type="ORF">NQ317_018965</name>
</gene>
<organism evidence="1 2">
    <name type="scientific">Molorchus minor</name>
    <dbReference type="NCBI Taxonomy" id="1323400"/>
    <lineage>
        <taxon>Eukaryota</taxon>
        <taxon>Metazoa</taxon>
        <taxon>Ecdysozoa</taxon>
        <taxon>Arthropoda</taxon>
        <taxon>Hexapoda</taxon>
        <taxon>Insecta</taxon>
        <taxon>Pterygota</taxon>
        <taxon>Neoptera</taxon>
        <taxon>Endopterygota</taxon>
        <taxon>Coleoptera</taxon>
        <taxon>Polyphaga</taxon>
        <taxon>Cucujiformia</taxon>
        <taxon>Chrysomeloidea</taxon>
        <taxon>Cerambycidae</taxon>
        <taxon>Lamiinae</taxon>
        <taxon>Monochamini</taxon>
        <taxon>Molorchus</taxon>
    </lineage>
</organism>
<evidence type="ECO:0000313" key="1">
    <source>
        <dbReference type="EMBL" id="KAJ8978099.1"/>
    </source>
</evidence>
<protein>
    <submittedName>
        <fullName evidence="1">Uncharacterized protein</fullName>
    </submittedName>
</protein>
<keyword evidence="2" id="KW-1185">Reference proteome</keyword>
<accession>A0ABQ9JKF1</accession>
<reference evidence="1" key="1">
    <citation type="journal article" date="2023" name="Insect Mol. Biol.">
        <title>Genome sequencing provides insights into the evolution of gene families encoding plant cell wall-degrading enzymes in longhorned beetles.</title>
        <authorList>
            <person name="Shin N.R."/>
            <person name="Okamura Y."/>
            <person name="Kirsch R."/>
            <person name="Pauchet Y."/>
        </authorList>
    </citation>
    <scope>NUCLEOTIDE SEQUENCE</scope>
    <source>
        <strain evidence="1">MMC_N1</strain>
    </source>
</reference>
<comment type="caution">
    <text evidence="1">The sequence shown here is derived from an EMBL/GenBank/DDBJ whole genome shotgun (WGS) entry which is preliminary data.</text>
</comment>
<dbReference type="EMBL" id="JAPWTJ010000473">
    <property type="protein sequence ID" value="KAJ8978099.1"/>
    <property type="molecule type" value="Genomic_DNA"/>
</dbReference>
<sequence length="107" mass="11956">MQNKVLLGDSTDSGYGLSRYLITPLPNPVLPQENLFQESLLRTRNVERSYGNITRTKHVVTAFETSAHARKPSDNAKCRFGYPTDYPADNLTDKNIGLGERSTVAKK</sequence>
<dbReference type="Proteomes" id="UP001162164">
    <property type="component" value="Unassembled WGS sequence"/>
</dbReference>
<name>A0ABQ9JKF1_9CUCU</name>
<evidence type="ECO:0000313" key="2">
    <source>
        <dbReference type="Proteomes" id="UP001162164"/>
    </source>
</evidence>